<comment type="subcellular location">
    <subcellularLocation>
        <location evidence="1">Membrane</location>
        <topology evidence="1">Lipid-anchor</topology>
    </subcellularLocation>
</comment>
<evidence type="ECO:0000313" key="11">
    <source>
        <dbReference type="Proteomes" id="UP001597448"/>
    </source>
</evidence>
<evidence type="ECO:0000259" key="8">
    <source>
        <dbReference type="Pfam" id="PF05504"/>
    </source>
</evidence>
<feature type="domain" description="Spore germination protein N-terminal" evidence="9">
    <location>
        <begin position="27"/>
        <end position="226"/>
    </location>
</feature>
<evidence type="ECO:0000256" key="3">
    <source>
        <dbReference type="ARBA" id="ARBA00022544"/>
    </source>
</evidence>
<dbReference type="PANTHER" id="PTHR35789">
    <property type="entry name" value="SPORE GERMINATION PROTEIN B3"/>
    <property type="match status" value="1"/>
</dbReference>
<evidence type="ECO:0000256" key="1">
    <source>
        <dbReference type="ARBA" id="ARBA00004635"/>
    </source>
</evidence>
<feature type="domain" description="Spore germination GerAC-like C-terminal" evidence="8">
    <location>
        <begin position="236"/>
        <end position="404"/>
    </location>
</feature>
<sequence>MNKQLPRTLALLLMLVIAAPLLSGCWDQVEIEDRALVLGLSIDKISAEEAQMEDRVTHIHDGGLPAEMISVTAQIAVPGRVPLGPGTGGGSAGDSKTSPVWVVTVQGISLDDAMNNLQQQIADPRYLVHLRIVIISEDIARGSLAELNDYLRRNPEIRRRTWLLVSEGRASAFMDVNPPLQRVPTLYILSMMEKSVSSGKFPRDYIGTFWSADSKWGQSAYLPYVALRNRDNILIKGLAYFSGGKMVSKTAPIEIGGFMAMMGMDPGGYSTMLHTGNLGIVMTQINERFTRTRSEIRDGKPHLSYHIFLEGDLDEHYSSDIPIDSPLKLREIERDFEQQIQTVLTRLVKQTQKDHSDIFGMGEMIRSHHPAYWKEHVHDKNDWESMYSSVGVDIKLTLHIRRVGLKHK</sequence>
<evidence type="ECO:0000313" key="10">
    <source>
        <dbReference type="EMBL" id="MFD2411531.1"/>
    </source>
</evidence>
<keyword evidence="3" id="KW-0309">Germination</keyword>
<organism evidence="10 11">
    <name type="scientific">Paenibacillus rhizoplanae</name>
    <dbReference type="NCBI Taxonomy" id="1917181"/>
    <lineage>
        <taxon>Bacteria</taxon>
        <taxon>Bacillati</taxon>
        <taxon>Bacillota</taxon>
        <taxon>Bacilli</taxon>
        <taxon>Bacillales</taxon>
        <taxon>Paenibacillaceae</taxon>
        <taxon>Paenibacillus</taxon>
    </lineage>
</organism>
<dbReference type="NCBIfam" id="TIGR02887">
    <property type="entry name" value="spore_ger_x_C"/>
    <property type="match status" value="1"/>
</dbReference>
<evidence type="ECO:0000256" key="6">
    <source>
        <dbReference type="ARBA" id="ARBA00023139"/>
    </source>
</evidence>
<dbReference type="InterPro" id="IPR057336">
    <property type="entry name" value="GerAC_N"/>
</dbReference>
<comment type="caution">
    <text evidence="10">The sequence shown here is derived from an EMBL/GenBank/DDBJ whole genome shotgun (WGS) entry which is preliminary data.</text>
</comment>
<evidence type="ECO:0000256" key="2">
    <source>
        <dbReference type="ARBA" id="ARBA00007886"/>
    </source>
</evidence>
<dbReference type="Pfam" id="PF25198">
    <property type="entry name" value="Spore_GerAC_N"/>
    <property type="match status" value="1"/>
</dbReference>
<evidence type="ECO:0000256" key="7">
    <source>
        <dbReference type="ARBA" id="ARBA00023288"/>
    </source>
</evidence>
<reference evidence="11" key="1">
    <citation type="journal article" date="2019" name="Int. J. Syst. Evol. Microbiol.">
        <title>The Global Catalogue of Microorganisms (GCM) 10K type strain sequencing project: providing services to taxonomists for standard genome sequencing and annotation.</title>
        <authorList>
            <consortium name="The Broad Institute Genomics Platform"/>
            <consortium name="The Broad Institute Genome Sequencing Center for Infectious Disease"/>
            <person name="Wu L."/>
            <person name="Ma J."/>
        </authorList>
    </citation>
    <scope>NUCLEOTIDE SEQUENCE [LARGE SCALE GENOMIC DNA]</scope>
    <source>
        <strain evidence="11">CCM 8725</strain>
    </source>
</reference>
<dbReference type="InterPro" id="IPR038501">
    <property type="entry name" value="Spore_GerAC_C_sf"/>
</dbReference>
<evidence type="ECO:0000259" key="9">
    <source>
        <dbReference type="Pfam" id="PF25198"/>
    </source>
</evidence>
<dbReference type="Proteomes" id="UP001597448">
    <property type="component" value="Unassembled WGS sequence"/>
</dbReference>
<dbReference type="Gene3D" id="3.30.300.210">
    <property type="entry name" value="Nutrient germinant receptor protein C, domain 3"/>
    <property type="match status" value="1"/>
</dbReference>
<gene>
    <name evidence="10" type="ORF">ACFSX3_16705</name>
</gene>
<dbReference type="EMBL" id="JBHUKY010000028">
    <property type="protein sequence ID" value="MFD2411531.1"/>
    <property type="molecule type" value="Genomic_DNA"/>
</dbReference>
<keyword evidence="11" id="KW-1185">Reference proteome</keyword>
<evidence type="ECO:0000256" key="5">
    <source>
        <dbReference type="ARBA" id="ARBA00023136"/>
    </source>
</evidence>
<protein>
    <submittedName>
        <fullName evidence="10">Ger(X)C family spore germination protein</fullName>
    </submittedName>
</protein>
<dbReference type="InterPro" id="IPR046953">
    <property type="entry name" value="Spore_GerAC-like_C"/>
</dbReference>
<proteinExistence type="inferred from homology"/>
<keyword evidence="7" id="KW-0449">Lipoprotein</keyword>
<name>A0ABW5FFL5_9BACL</name>
<keyword evidence="4" id="KW-0732">Signal</keyword>
<dbReference type="Pfam" id="PF05504">
    <property type="entry name" value="Spore_GerAC"/>
    <property type="match status" value="1"/>
</dbReference>
<accession>A0ABW5FFL5</accession>
<evidence type="ECO:0000256" key="4">
    <source>
        <dbReference type="ARBA" id="ARBA00022729"/>
    </source>
</evidence>
<dbReference type="PROSITE" id="PS51257">
    <property type="entry name" value="PROKAR_LIPOPROTEIN"/>
    <property type="match status" value="1"/>
</dbReference>
<dbReference type="RefSeq" id="WP_209991580.1">
    <property type="nucleotide sequence ID" value="NZ_JBHSVQ010000001.1"/>
</dbReference>
<keyword evidence="6" id="KW-0564">Palmitate</keyword>
<comment type="similarity">
    <text evidence="2">Belongs to the GerABKC lipoprotein family.</text>
</comment>
<dbReference type="InterPro" id="IPR008844">
    <property type="entry name" value="Spore_GerAC-like"/>
</dbReference>
<dbReference type="PANTHER" id="PTHR35789:SF1">
    <property type="entry name" value="SPORE GERMINATION PROTEIN B3"/>
    <property type="match status" value="1"/>
</dbReference>
<keyword evidence="5" id="KW-0472">Membrane</keyword>